<dbReference type="InterPro" id="IPR031451">
    <property type="entry name" value="MqsR_toxin"/>
</dbReference>
<dbReference type="InterPro" id="IPR038493">
    <property type="entry name" value="MqsR_sf"/>
</dbReference>
<dbReference type="Pfam" id="PF15723">
    <property type="entry name" value="MqsR_toxin"/>
    <property type="match status" value="1"/>
</dbReference>
<name>W6T8S0_9LACO</name>
<dbReference type="Proteomes" id="UP000019247">
    <property type="component" value="Unassembled WGS sequence"/>
</dbReference>
<dbReference type="STRING" id="1400520.LFAB_05690"/>
<evidence type="ECO:0000313" key="1">
    <source>
        <dbReference type="EMBL" id="ETY74752.1"/>
    </source>
</evidence>
<dbReference type="HOGENOM" id="CLU_2233076_0_0_9"/>
<dbReference type="AlphaFoldDB" id="W6T8S0"/>
<accession>W6T8S0</accession>
<organism evidence="1 2">
    <name type="scientific">Lactiplantibacillus fabifermentans T30PCM01</name>
    <dbReference type="NCBI Taxonomy" id="1400520"/>
    <lineage>
        <taxon>Bacteria</taxon>
        <taxon>Bacillati</taxon>
        <taxon>Bacillota</taxon>
        <taxon>Bacilli</taxon>
        <taxon>Lactobacillales</taxon>
        <taxon>Lactobacillaceae</taxon>
        <taxon>Lactiplantibacillus</taxon>
    </lineage>
</organism>
<proteinExistence type="predicted"/>
<reference evidence="1 2" key="1">
    <citation type="journal article" date="2014" name="Genome Announc.">
        <title>Genome Sequence of Lactobacillus fabifermentans Strain T30PCM01, Isolated from Fermenting Grape Marc.</title>
        <authorList>
            <person name="Treu L."/>
            <person name="Vendramin V."/>
            <person name="Bovo B."/>
            <person name="Giacomini A."/>
            <person name="Corich V."/>
            <person name="Campanaro S."/>
        </authorList>
    </citation>
    <scope>NUCLEOTIDE SEQUENCE [LARGE SCALE GENOMIC DNA]</scope>
    <source>
        <strain evidence="1 2">T30PCM01</strain>
    </source>
</reference>
<dbReference type="GO" id="GO:0017148">
    <property type="term" value="P:negative regulation of translation"/>
    <property type="evidence" value="ECO:0007669"/>
    <property type="project" value="InterPro"/>
</dbReference>
<sequence length="105" mass="12376">MRTNNEMIRRFLLAFKKAVSQGNWEILQRRAIYASSLELNITQIKILLLQLTPDEYFSGPTIDRNRRTELLWVFHKDADSGTYFYIKLKLVAGHAKVISFHKTIY</sequence>
<dbReference type="GO" id="GO:0044010">
    <property type="term" value="P:single-species biofilm formation"/>
    <property type="evidence" value="ECO:0007669"/>
    <property type="project" value="InterPro"/>
</dbReference>
<dbReference type="RefSeq" id="WP_024623756.1">
    <property type="nucleotide sequence ID" value="NZ_KK036479.1"/>
</dbReference>
<protein>
    <submittedName>
        <fullName evidence="1">Uncharacterized protein</fullName>
    </submittedName>
</protein>
<comment type="caution">
    <text evidence="1">The sequence shown here is derived from an EMBL/GenBank/DDBJ whole genome shotgun (WGS) entry which is preliminary data.</text>
</comment>
<gene>
    <name evidence="1" type="ORF">LFAB_05690</name>
</gene>
<dbReference type="Gene3D" id="3.30.2310.40">
    <property type="match status" value="1"/>
</dbReference>
<evidence type="ECO:0000313" key="2">
    <source>
        <dbReference type="Proteomes" id="UP000019247"/>
    </source>
</evidence>
<dbReference type="EMBL" id="AWWK01000026">
    <property type="protein sequence ID" value="ETY74752.1"/>
    <property type="molecule type" value="Genomic_DNA"/>
</dbReference>
<dbReference type="eggNOG" id="ENOG5032GTV">
    <property type="taxonomic scope" value="Bacteria"/>
</dbReference>
<dbReference type="GO" id="GO:0009372">
    <property type="term" value="P:quorum sensing"/>
    <property type="evidence" value="ECO:0007669"/>
    <property type="project" value="InterPro"/>
</dbReference>